<dbReference type="InterPro" id="IPR000242">
    <property type="entry name" value="PTP_cat"/>
</dbReference>
<evidence type="ECO:0000313" key="10">
    <source>
        <dbReference type="RefSeq" id="XP_022101239.1"/>
    </source>
</evidence>
<gene>
    <name evidence="8 9 10" type="primary">LOC110984913</name>
</gene>
<feature type="region of interest" description="Disordered" evidence="3">
    <location>
        <begin position="1"/>
        <end position="45"/>
    </location>
</feature>
<dbReference type="AlphaFoldDB" id="A0A8B7Z6H3"/>
<dbReference type="PANTHER" id="PTHR23339">
    <property type="entry name" value="TYROSINE SPECIFIC PROTEIN PHOSPHATASE AND DUAL SPECIFICITY PROTEIN PHOSPHATASE"/>
    <property type="match status" value="1"/>
</dbReference>
<keyword evidence="1" id="KW-0378">Hydrolase</keyword>
<dbReference type="RefSeq" id="XP_022101239.1">
    <property type="nucleotide sequence ID" value="XM_022245547.1"/>
</dbReference>
<dbReference type="InterPro" id="IPR020422">
    <property type="entry name" value="TYR_PHOSPHATASE_DUAL_dom"/>
</dbReference>
<feature type="compositionally biased region" description="Basic and acidic residues" evidence="3">
    <location>
        <begin position="785"/>
        <end position="807"/>
    </location>
</feature>
<evidence type="ECO:0000256" key="2">
    <source>
        <dbReference type="ARBA" id="ARBA00022912"/>
    </source>
</evidence>
<dbReference type="GO" id="GO:0004725">
    <property type="term" value="F:protein tyrosine phosphatase activity"/>
    <property type="evidence" value="ECO:0007669"/>
    <property type="project" value="InterPro"/>
</dbReference>
<dbReference type="InterPro" id="IPR000387">
    <property type="entry name" value="Tyr_Pase_dom"/>
</dbReference>
<evidence type="ECO:0000313" key="9">
    <source>
        <dbReference type="RefSeq" id="XP_022101238.1"/>
    </source>
</evidence>
<feature type="compositionally biased region" description="Basic and acidic residues" evidence="3">
    <location>
        <begin position="427"/>
        <end position="436"/>
    </location>
</feature>
<dbReference type="GO" id="GO:0060271">
    <property type="term" value="P:cilium assembly"/>
    <property type="evidence" value="ECO:0007669"/>
    <property type="project" value="InterPro"/>
</dbReference>
<feature type="domain" description="Tyrosine-protein phosphatase" evidence="4">
    <location>
        <begin position="94"/>
        <end position="264"/>
    </location>
</feature>
<dbReference type="SMART" id="SM00195">
    <property type="entry name" value="DSPc"/>
    <property type="match status" value="1"/>
</dbReference>
<dbReference type="InterPro" id="IPR049573">
    <property type="entry name" value="PTPDC1_PTP"/>
</dbReference>
<evidence type="ECO:0000256" key="1">
    <source>
        <dbReference type="ARBA" id="ARBA00022801"/>
    </source>
</evidence>
<evidence type="ECO:0000313" key="7">
    <source>
        <dbReference type="Proteomes" id="UP000694845"/>
    </source>
</evidence>
<evidence type="ECO:0000259" key="5">
    <source>
        <dbReference type="PROSITE" id="PS50055"/>
    </source>
</evidence>
<feature type="region of interest" description="Disordered" evidence="3">
    <location>
        <begin position="719"/>
        <end position="744"/>
    </location>
</feature>
<dbReference type="Pfam" id="PF00782">
    <property type="entry name" value="DSPc"/>
    <property type="match status" value="1"/>
</dbReference>
<organism evidence="7 10">
    <name type="scientific">Acanthaster planci</name>
    <name type="common">Crown-of-thorns starfish</name>
    <dbReference type="NCBI Taxonomy" id="133434"/>
    <lineage>
        <taxon>Eukaryota</taxon>
        <taxon>Metazoa</taxon>
        <taxon>Echinodermata</taxon>
        <taxon>Eleutherozoa</taxon>
        <taxon>Asterozoa</taxon>
        <taxon>Asteroidea</taxon>
        <taxon>Valvatacea</taxon>
        <taxon>Valvatida</taxon>
        <taxon>Acanthasteridae</taxon>
        <taxon>Acanthaster</taxon>
    </lineage>
</organism>
<evidence type="ECO:0000313" key="8">
    <source>
        <dbReference type="RefSeq" id="XP_022101237.1"/>
    </source>
</evidence>
<reference evidence="8 9" key="1">
    <citation type="submission" date="2025-04" db="UniProtKB">
        <authorList>
            <consortium name="RefSeq"/>
        </authorList>
    </citation>
    <scope>IDENTIFICATION</scope>
</reference>
<feature type="compositionally biased region" description="Polar residues" evidence="3">
    <location>
        <begin position="18"/>
        <end position="44"/>
    </location>
</feature>
<dbReference type="Gene3D" id="3.90.190.10">
    <property type="entry name" value="Protein tyrosine phosphatase superfamily"/>
    <property type="match status" value="1"/>
</dbReference>
<name>A0A8B7Z6H3_ACAPL</name>
<dbReference type="SMART" id="SM00404">
    <property type="entry name" value="PTPc_motif"/>
    <property type="match status" value="1"/>
</dbReference>
<dbReference type="PROSITE" id="PS50055">
    <property type="entry name" value="TYR_PHOSPHATASE_PTP"/>
    <property type="match status" value="1"/>
</dbReference>
<dbReference type="Proteomes" id="UP000694845">
    <property type="component" value="Unplaced"/>
</dbReference>
<dbReference type="InterPro" id="IPR003595">
    <property type="entry name" value="Tyr_Pase_cat"/>
</dbReference>
<dbReference type="RefSeq" id="XP_022101237.1">
    <property type="nucleotide sequence ID" value="XM_022245545.1"/>
</dbReference>
<feature type="region of interest" description="Disordered" evidence="3">
    <location>
        <begin position="758"/>
        <end position="824"/>
    </location>
</feature>
<accession>A0A8B7Z6H3</accession>
<feature type="compositionally biased region" description="Basic and acidic residues" evidence="3">
    <location>
        <begin position="377"/>
        <end position="386"/>
    </location>
</feature>
<dbReference type="RefSeq" id="XP_022101238.1">
    <property type="nucleotide sequence ID" value="XM_022245546.1"/>
</dbReference>
<keyword evidence="7" id="KW-1185">Reference proteome</keyword>
<dbReference type="InterPro" id="IPR000340">
    <property type="entry name" value="Dual-sp_phosphatase_cat-dom"/>
</dbReference>
<dbReference type="InterPro" id="IPR016130">
    <property type="entry name" value="Tyr_Pase_AS"/>
</dbReference>
<evidence type="ECO:0000256" key="3">
    <source>
        <dbReference type="SAM" id="MobiDB-lite"/>
    </source>
</evidence>
<dbReference type="GeneID" id="110984913"/>
<protein>
    <submittedName>
        <fullName evidence="8 9">Uncharacterized protein LOC110984913</fullName>
    </submittedName>
</protein>
<dbReference type="InterPro" id="IPR029021">
    <property type="entry name" value="Prot-tyrosine_phosphatase-like"/>
</dbReference>
<feature type="region of interest" description="Disordered" evidence="3">
    <location>
        <begin position="335"/>
        <end position="442"/>
    </location>
</feature>
<dbReference type="OrthoDB" id="542013at2759"/>
<evidence type="ECO:0000259" key="6">
    <source>
        <dbReference type="PROSITE" id="PS50056"/>
    </source>
</evidence>
<dbReference type="CDD" id="cd14506">
    <property type="entry name" value="PTP_PTPDC1"/>
    <property type="match status" value="1"/>
</dbReference>
<sequence length="824" mass="91897">MIDHQTTPDNLACHPTDSPDQPSMKSSQNDHQNPSGTHISSIQRPTAKYNRFSNKVRQITPGPLQCAMFCGGKNCKYDNPAKWSESEMALKGLYSSWVGENILAIARPSSEAIEKYRIVEQFKQHGIYSIVNLQRPGEHSSCGNPLQSSGFSYLPEQFMDNNIFFYNFGWDDYGIRSLPSILDMVKVMSFALKEGKVAVHCHAGLGRTGVLIACYLIYEQRMEGDNAIQFVREKRKGAIQTPGQIECCQQFAKFLIPFRVIFSSCDPCAYPFTLDQFLIRQKLMLHGYEARELKYLPKIVRVVCSQLAQLASCTSTSQPQQRRENIDILRKTAPGAFPNQRELANPVQYSPEKRRSDFGYNSLAQPSKLPPLKKRSSSAEDLRQDSARFGSQATLRVPTWPDQTPHRSPMLGLRRHVTDGSVASSSDDDHNAHTETSELAPSQNARFVKSQSKAQAVLEMAPRKSSKGKLASIVNRSVSMLAALRIDDPQDMDDVQLVGTALSFDAASYSVDRDDFNRVLAGLHLRVESLQHNLNRSTSAWEIVSTEEDPFVLSMLMWSWLEHLEKPILSKADIQRLSAEFNEEDPAVAFKNLSRGVKHTMDCILKTVTRLPLQQPHLENLEDSILVRFIKGVTHISAVHLLSEDQPTEELGDDSDDEDNMPLAHLLVMLRAYVQFLRLSGADDTLSLSSQDSSRLSLNDFRSTSFVLRETMTGARAPPYRIQTAPPAEATGGTSPRDTKGREVGETSACSEGIAKAQELGITPRTSPRNQAESHTVPSTSAKLPGERLPRRKLKTVDKPLSKKAENSEALATLPRKNALPPIF</sequence>
<dbReference type="OMA" id="WSESEMA"/>
<dbReference type="PROSITE" id="PS50054">
    <property type="entry name" value="TYR_PHOSPHATASE_DUAL"/>
    <property type="match status" value="1"/>
</dbReference>
<dbReference type="KEGG" id="aplc:110984913"/>
<dbReference type="FunFam" id="3.90.190.10:FF:000238">
    <property type="entry name" value="Uncharacterized protein"/>
    <property type="match status" value="1"/>
</dbReference>
<dbReference type="SUPFAM" id="SSF52799">
    <property type="entry name" value="(Phosphotyrosine protein) phosphatases II"/>
    <property type="match status" value="1"/>
</dbReference>
<dbReference type="PROSITE" id="PS00383">
    <property type="entry name" value="TYR_PHOSPHATASE_1"/>
    <property type="match status" value="1"/>
</dbReference>
<evidence type="ECO:0000259" key="4">
    <source>
        <dbReference type="PROSITE" id="PS50054"/>
    </source>
</evidence>
<dbReference type="PROSITE" id="PS50056">
    <property type="entry name" value="TYR_PHOSPHATASE_2"/>
    <property type="match status" value="1"/>
</dbReference>
<dbReference type="InterPro" id="IPR050561">
    <property type="entry name" value="PTP"/>
</dbReference>
<keyword evidence="2" id="KW-0904">Protein phosphatase</keyword>
<proteinExistence type="predicted"/>
<feature type="domain" description="Tyrosine specific protein phosphatases" evidence="6">
    <location>
        <begin position="179"/>
        <end position="246"/>
    </location>
</feature>
<feature type="domain" description="Tyrosine-protein phosphatase" evidence="5">
    <location>
        <begin position="165"/>
        <end position="264"/>
    </location>
</feature>
<feature type="compositionally biased region" description="Polar residues" evidence="3">
    <location>
        <begin position="764"/>
        <end position="782"/>
    </location>
</feature>
<dbReference type="CTD" id="138639"/>